<reference evidence="2" key="1">
    <citation type="journal article" date="2014" name="Front. Microbiol.">
        <title>High frequency of phylogenetically diverse reductive dehalogenase-homologous genes in deep subseafloor sedimentary metagenomes.</title>
        <authorList>
            <person name="Kawai M."/>
            <person name="Futagami T."/>
            <person name="Toyoda A."/>
            <person name="Takaki Y."/>
            <person name="Nishi S."/>
            <person name="Hori S."/>
            <person name="Arai W."/>
            <person name="Tsubouchi T."/>
            <person name="Morono Y."/>
            <person name="Uchiyama I."/>
            <person name="Ito T."/>
            <person name="Fujiyama A."/>
            <person name="Inagaki F."/>
            <person name="Takami H."/>
        </authorList>
    </citation>
    <scope>NUCLEOTIDE SEQUENCE</scope>
    <source>
        <strain evidence="2">Expedition CK06-06</strain>
    </source>
</reference>
<sequence length="245" mass="28260">MGFMKKSLAHLPVLKQDELELIAMQIRSLCEDVHMVILFGSYARGDWKDGPHEQGRGRLIIHKKSDYDILVLVANEYTARDLSLWDKIKDRVVQCNVSTQIRMIARDVDFVNFSLSQGQYFFTEICEQGIILYDSGRFKLQRRRKLKSGEEKQIAQGTLDDIFEKAKDFYGQYEHAFGKEKYLIAAFELNQAVEHSYKTVLLMFGGECPQEHHLDVLGDLAVDYCPELAGILPRASDEEKELFEL</sequence>
<feature type="non-terminal residue" evidence="2">
    <location>
        <position position="245"/>
    </location>
</feature>
<dbReference type="Gene3D" id="3.30.460.10">
    <property type="entry name" value="Beta Polymerase, domain 2"/>
    <property type="match status" value="1"/>
</dbReference>
<evidence type="ECO:0000259" key="1">
    <source>
        <dbReference type="PROSITE" id="PS50910"/>
    </source>
</evidence>
<accession>X0TDX3</accession>
<dbReference type="InterPro" id="IPR052548">
    <property type="entry name" value="Type_VII_TA_antitoxin"/>
</dbReference>
<dbReference type="PANTHER" id="PTHR33933">
    <property type="entry name" value="NUCLEOTIDYLTRANSFERASE"/>
    <property type="match status" value="1"/>
</dbReference>
<organism evidence="2">
    <name type="scientific">marine sediment metagenome</name>
    <dbReference type="NCBI Taxonomy" id="412755"/>
    <lineage>
        <taxon>unclassified sequences</taxon>
        <taxon>metagenomes</taxon>
        <taxon>ecological metagenomes</taxon>
    </lineage>
</organism>
<dbReference type="PANTHER" id="PTHR33933:SF1">
    <property type="entry name" value="PROTEIN ADENYLYLTRANSFERASE MNTA-RELATED"/>
    <property type="match status" value="1"/>
</dbReference>
<proteinExistence type="predicted"/>
<dbReference type="EMBL" id="BARS01016295">
    <property type="protein sequence ID" value="GAF86382.1"/>
    <property type="molecule type" value="Genomic_DNA"/>
</dbReference>
<dbReference type="CDD" id="cd05403">
    <property type="entry name" value="NT_KNTase_like"/>
    <property type="match status" value="1"/>
</dbReference>
<comment type="caution">
    <text evidence="2">The sequence shown here is derived from an EMBL/GenBank/DDBJ whole genome shotgun (WGS) entry which is preliminary data.</text>
</comment>
<dbReference type="InterPro" id="IPR041633">
    <property type="entry name" value="Polbeta"/>
</dbReference>
<protein>
    <recommendedName>
        <fullName evidence="1">HEPN domain-containing protein</fullName>
    </recommendedName>
</protein>
<feature type="domain" description="HEPN" evidence="1">
    <location>
        <begin position="163"/>
        <end position="245"/>
    </location>
</feature>
<dbReference type="Gene3D" id="1.20.120.330">
    <property type="entry name" value="Nucleotidyltransferases domain 2"/>
    <property type="match status" value="1"/>
</dbReference>
<dbReference type="Pfam" id="PF18765">
    <property type="entry name" value="Polbeta"/>
    <property type="match status" value="1"/>
</dbReference>
<dbReference type="InterPro" id="IPR007842">
    <property type="entry name" value="HEPN_dom"/>
</dbReference>
<dbReference type="PROSITE" id="PS50910">
    <property type="entry name" value="HEPN"/>
    <property type="match status" value="1"/>
</dbReference>
<dbReference type="SUPFAM" id="SSF81593">
    <property type="entry name" value="Nucleotidyltransferase substrate binding subunit/domain"/>
    <property type="match status" value="1"/>
</dbReference>
<dbReference type="SUPFAM" id="SSF81301">
    <property type="entry name" value="Nucleotidyltransferase"/>
    <property type="match status" value="1"/>
</dbReference>
<dbReference type="Pfam" id="PF05168">
    <property type="entry name" value="HEPN"/>
    <property type="match status" value="1"/>
</dbReference>
<gene>
    <name evidence="2" type="ORF">S01H1_26842</name>
</gene>
<evidence type="ECO:0000313" key="2">
    <source>
        <dbReference type="EMBL" id="GAF86382.1"/>
    </source>
</evidence>
<dbReference type="InterPro" id="IPR043519">
    <property type="entry name" value="NT_sf"/>
</dbReference>
<dbReference type="AlphaFoldDB" id="X0TDX3"/>
<name>X0TDX3_9ZZZZ</name>